<reference evidence="1 2" key="1">
    <citation type="journal article" date="2018" name="Genome Biol. Evol.">
        <title>Multiple Roots of Fruiting Body Formation in Amoebozoa.</title>
        <authorList>
            <person name="Hillmann F."/>
            <person name="Forbes G."/>
            <person name="Novohradska S."/>
            <person name="Ferling I."/>
            <person name="Riege K."/>
            <person name="Groth M."/>
            <person name="Westermann M."/>
            <person name="Marz M."/>
            <person name="Spaller T."/>
            <person name="Winckler T."/>
            <person name="Schaap P."/>
            <person name="Glockner G."/>
        </authorList>
    </citation>
    <scope>NUCLEOTIDE SEQUENCE [LARGE SCALE GENOMIC DNA]</scope>
    <source>
        <strain evidence="1 2">Jena</strain>
    </source>
</reference>
<dbReference type="EMBL" id="MDYQ01000020">
    <property type="protein sequence ID" value="PRP87545.1"/>
    <property type="molecule type" value="Genomic_DNA"/>
</dbReference>
<protein>
    <submittedName>
        <fullName evidence="1">Uncharacterized protein</fullName>
    </submittedName>
</protein>
<gene>
    <name evidence="1" type="ORF">PROFUN_00756</name>
</gene>
<sequence>MGSQLEQSLQSNRRIGVKLVDASDSHIASIVPSHKLRAFELLRCFNFIMESLGRENMMLLSRGRYEDMLHQIEHTYNSSELTSIDHNDTVSSIRSVLIRNSNVILPVKERLKDLLVSLINAHKPNDGYTTAWVDAAVDKIDAAGDGKISSLLANHRHLDILKTSASDHLLHSDHRFSMAAQTPKDLLVSLINAHKPNDGYTTAWVDAAVDKIDAAGDGKVRNWILKIQNSTPGFVADYIALKNSIDAAAQTAPAGSSSHSGGYNI</sequence>
<evidence type="ECO:0000313" key="1">
    <source>
        <dbReference type="EMBL" id="PRP87545.1"/>
    </source>
</evidence>
<evidence type="ECO:0000313" key="2">
    <source>
        <dbReference type="Proteomes" id="UP000241769"/>
    </source>
</evidence>
<name>A0A2P6NU96_9EUKA</name>
<organism evidence="1 2">
    <name type="scientific">Planoprotostelium fungivorum</name>
    <dbReference type="NCBI Taxonomy" id="1890364"/>
    <lineage>
        <taxon>Eukaryota</taxon>
        <taxon>Amoebozoa</taxon>
        <taxon>Evosea</taxon>
        <taxon>Variosea</taxon>
        <taxon>Cavosteliida</taxon>
        <taxon>Cavosteliaceae</taxon>
        <taxon>Planoprotostelium</taxon>
    </lineage>
</organism>
<proteinExistence type="predicted"/>
<accession>A0A2P6NU96</accession>
<dbReference type="Proteomes" id="UP000241769">
    <property type="component" value="Unassembled WGS sequence"/>
</dbReference>
<dbReference type="InParanoid" id="A0A2P6NU96"/>
<comment type="caution">
    <text evidence="1">The sequence shown here is derived from an EMBL/GenBank/DDBJ whole genome shotgun (WGS) entry which is preliminary data.</text>
</comment>
<dbReference type="AlphaFoldDB" id="A0A2P6NU96"/>
<keyword evidence="2" id="KW-1185">Reference proteome</keyword>